<comment type="caution">
    <text evidence="2">The sequence shown here is derived from an EMBL/GenBank/DDBJ whole genome shotgun (WGS) entry which is preliminary data.</text>
</comment>
<evidence type="ECO:0000313" key="3">
    <source>
        <dbReference type="Proteomes" id="UP000292884"/>
    </source>
</evidence>
<dbReference type="AlphaFoldDB" id="A0A4R0N1L5"/>
<evidence type="ECO:0000313" key="2">
    <source>
        <dbReference type="EMBL" id="TCC92242.1"/>
    </source>
</evidence>
<dbReference type="EMBL" id="SJSK01000002">
    <property type="protein sequence ID" value="TCC92242.1"/>
    <property type="molecule type" value="Genomic_DNA"/>
</dbReference>
<accession>A0A4R0N1L5</accession>
<feature type="chain" id="PRO_5020976401" description="PEP-CTERM protein-sorting domain-containing protein" evidence="1">
    <location>
        <begin position="20"/>
        <end position="134"/>
    </location>
</feature>
<dbReference type="RefSeq" id="WP_131553182.1">
    <property type="nucleotide sequence ID" value="NZ_SJSK01000002.1"/>
</dbReference>
<protein>
    <recommendedName>
        <fullName evidence="4">PEP-CTERM protein-sorting domain-containing protein</fullName>
    </recommendedName>
</protein>
<evidence type="ECO:0000256" key="1">
    <source>
        <dbReference type="SAM" id="SignalP"/>
    </source>
</evidence>
<dbReference type="Proteomes" id="UP000292884">
    <property type="component" value="Unassembled WGS sequence"/>
</dbReference>
<feature type="signal peptide" evidence="1">
    <location>
        <begin position="1"/>
        <end position="19"/>
    </location>
</feature>
<keyword evidence="1" id="KW-0732">Signal</keyword>
<dbReference type="PROSITE" id="PS51257">
    <property type="entry name" value="PROKAR_LIPOPROTEIN"/>
    <property type="match status" value="1"/>
</dbReference>
<dbReference type="OrthoDB" id="770517at2"/>
<keyword evidence="3" id="KW-1185">Reference proteome</keyword>
<gene>
    <name evidence="2" type="ORF">EZ428_10980</name>
</gene>
<sequence>MKKGILLLCSLFMYACLLAQGSRTGCLLPDNKVYTTTTAGLYKFNSNAGVVALSSGYCDWTPTGGITCTVCFDQNGQYNNGGNCSGGSGNVQTGVYNTFTMVLCPLDDYIPFLILASSVLGLIHLRKRINLMPI</sequence>
<evidence type="ECO:0008006" key="4">
    <source>
        <dbReference type="Google" id="ProtNLM"/>
    </source>
</evidence>
<name>A0A4R0N1L5_9SPHI</name>
<proteinExistence type="predicted"/>
<organism evidence="2 3">
    <name type="scientific">Pedobacter frigiditerrae</name>
    <dbReference type="NCBI Taxonomy" id="2530452"/>
    <lineage>
        <taxon>Bacteria</taxon>
        <taxon>Pseudomonadati</taxon>
        <taxon>Bacteroidota</taxon>
        <taxon>Sphingobacteriia</taxon>
        <taxon>Sphingobacteriales</taxon>
        <taxon>Sphingobacteriaceae</taxon>
        <taxon>Pedobacter</taxon>
    </lineage>
</organism>
<reference evidence="2 3" key="1">
    <citation type="submission" date="2019-02" db="EMBL/GenBank/DDBJ databases">
        <title>Pedobacter sp. RP-1-13 sp. nov., isolated from Arctic soil.</title>
        <authorList>
            <person name="Dahal R.H."/>
        </authorList>
    </citation>
    <scope>NUCLEOTIDE SEQUENCE [LARGE SCALE GENOMIC DNA]</scope>
    <source>
        <strain evidence="2 3">RP-1-13</strain>
    </source>
</reference>